<dbReference type="InterPro" id="IPR009081">
    <property type="entry name" value="PP-bd_ACP"/>
</dbReference>
<evidence type="ECO:0000259" key="3">
    <source>
        <dbReference type="PROSITE" id="PS50075"/>
    </source>
</evidence>
<dbReference type="GO" id="GO:0043041">
    <property type="term" value="P:amino acid activation for nonribosomal peptide biosynthetic process"/>
    <property type="evidence" value="ECO:0007669"/>
    <property type="project" value="TreeGrafter"/>
</dbReference>
<dbReference type="PROSITE" id="PS50075">
    <property type="entry name" value="CARRIER"/>
    <property type="match status" value="1"/>
</dbReference>
<protein>
    <recommendedName>
        <fullName evidence="3">Carrier domain-containing protein</fullName>
    </recommendedName>
</protein>
<dbReference type="PANTHER" id="PTHR45527">
    <property type="entry name" value="NONRIBOSOMAL PEPTIDE SYNTHETASE"/>
    <property type="match status" value="1"/>
</dbReference>
<name>A0A5C4QTC7_9ACTN</name>
<dbReference type="OrthoDB" id="518159at2"/>
<organism evidence="4 5">
    <name type="scientific">Micromonospora orduensis</name>
    <dbReference type="NCBI Taxonomy" id="1420891"/>
    <lineage>
        <taxon>Bacteria</taxon>
        <taxon>Bacillati</taxon>
        <taxon>Actinomycetota</taxon>
        <taxon>Actinomycetes</taxon>
        <taxon>Micromonosporales</taxon>
        <taxon>Micromonosporaceae</taxon>
        <taxon>Micromonospora</taxon>
    </lineage>
</organism>
<dbReference type="Pfam" id="PF00550">
    <property type="entry name" value="PP-binding"/>
    <property type="match status" value="1"/>
</dbReference>
<reference evidence="4 5" key="1">
    <citation type="submission" date="2019-06" db="EMBL/GenBank/DDBJ databases">
        <title>Micromonospora ordensis sp. nov., isolated from deep marine sediment.</title>
        <authorList>
            <person name="Veyisoglu A."/>
            <person name="Carro L."/>
            <person name="Klenk H.-P."/>
            <person name="Sahin N."/>
        </authorList>
    </citation>
    <scope>NUCLEOTIDE SEQUENCE [LARGE SCALE GENOMIC DNA]</scope>
    <source>
        <strain evidence="4 5">S2509</strain>
    </source>
</reference>
<dbReference type="GO" id="GO:0009239">
    <property type="term" value="P:enterobactin biosynthetic process"/>
    <property type="evidence" value="ECO:0007669"/>
    <property type="project" value="TreeGrafter"/>
</dbReference>
<dbReference type="RefSeq" id="WP_139584369.1">
    <property type="nucleotide sequence ID" value="NZ_VDFY01000138.1"/>
</dbReference>
<proteinExistence type="predicted"/>
<dbReference type="SUPFAM" id="SSF47336">
    <property type="entry name" value="ACP-like"/>
    <property type="match status" value="1"/>
</dbReference>
<dbReference type="PANTHER" id="PTHR45527:SF1">
    <property type="entry name" value="FATTY ACID SYNTHASE"/>
    <property type="match status" value="1"/>
</dbReference>
<dbReference type="Proteomes" id="UP000306145">
    <property type="component" value="Unassembled WGS sequence"/>
</dbReference>
<gene>
    <name evidence="4" type="ORF">FHG89_11520</name>
</gene>
<dbReference type="Gene3D" id="1.10.1200.10">
    <property type="entry name" value="ACP-like"/>
    <property type="match status" value="1"/>
</dbReference>
<evidence type="ECO:0000313" key="4">
    <source>
        <dbReference type="EMBL" id="TNH29629.1"/>
    </source>
</evidence>
<accession>A0A5C4QTC7</accession>
<comment type="caution">
    <text evidence="4">The sequence shown here is derived from an EMBL/GenBank/DDBJ whole genome shotgun (WGS) entry which is preliminary data.</text>
</comment>
<dbReference type="AlphaFoldDB" id="A0A5C4QTC7"/>
<evidence type="ECO:0000256" key="2">
    <source>
        <dbReference type="ARBA" id="ARBA00022553"/>
    </source>
</evidence>
<feature type="domain" description="Carrier" evidence="3">
    <location>
        <begin position="35"/>
        <end position="110"/>
    </location>
</feature>
<keyword evidence="1" id="KW-0596">Phosphopantetheine</keyword>
<keyword evidence="5" id="KW-1185">Reference proteome</keyword>
<evidence type="ECO:0000313" key="5">
    <source>
        <dbReference type="Proteomes" id="UP000306145"/>
    </source>
</evidence>
<dbReference type="InterPro" id="IPR036736">
    <property type="entry name" value="ACP-like_sf"/>
</dbReference>
<dbReference type="GO" id="GO:0005829">
    <property type="term" value="C:cytosol"/>
    <property type="evidence" value="ECO:0007669"/>
    <property type="project" value="TreeGrafter"/>
</dbReference>
<dbReference type="EMBL" id="VDFY01000138">
    <property type="protein sequence ID" value="TNH29629.1"/>
    <property type="molecule type" value="Genomic_DNA"/>
</dbReference>
<dbReference type="GO" id="GO:0047527">
    <property type="term" value="F:2,3-dihydroxybenzoate-serine ligase activity"/>
    <property type="evidence" value="ECO:0007669"/>
    <property type="project" value="TreeGrafter"/>
</dbReference>
<evidence type="ECO:0000256" key="1">
    <source>
        <dbReference type="ARBA" id="ARBA00022450"/>
    </source>
</evidence>
<keyword evidence="2" id="KW-0597">Phosphoprotein</keyword>
<dbReference type="GO" id="GO:0031177">
    <property type="term" value="F:phosphopantetheine binding"/>
    <property type="evidence" value="ECO:0007669"/>
    <property type="project" value="InterPro"/>
</dbReference>
<sequence length="115" mass="12418">MSGPRDDATPPPEPGVAVTEACVRREDLLDTEYEPPDSELEARIAGVEAAVLGIDRVSRTDSFFELGGTSLHAVRICARIERTLGYRALPMWLIECDVLQAFAARIASEGMGVDG</sequence>
<dbReference type="SMART" id="SM00823">
    <property type="entry name" value="PKS_PP"/>
    <property type="match status" value="1"/>
</dbReference>
<dbReference type="GO" id="GO:0009366">
    <property type="term" value="C:enterobactin synthetase complex"/>
    <property type="evidence" value="ECO:0007669"/>
    <property type="project" value="TreeGrafter"/>
</dbReference>
<dbReference type="InterPro" id="IPR020806">
    <property type="entry name" value="PKS_PP-bd"/>
</dbReference>